<evidence type="ECO:0000256" key="7">
    <source>
        <dbReference type="RuleBase" id="RU000489"/>
    </source>
</evidence>
<dbReference type="SUPFAM" id="SSF54556">
    <property type="entry name" value="Chitinase insertion domain"/>
    <property type="match status" value="1"/>
</dbReference>
<dbReference type="InterPro" id="IPR001223">
    <property type="entry name" value="Glyco_hydro18_cat"/>
</dbReference>
<evidence type="ECO:0000256" key="5">
    <source>
        <dbReference type="ARBA" id="ARBA00023295"/>
    </source>
</evidence>
<dbReference type="PROSITE" id="PS51910">
    <property type="entry name" value="GH18_2"/>
    <property type="match status" value="1"/>
</dbReference>
<dbReference type="AlphaFoldDB" id="A0A166W7H8"/>
<dbReference type="InterPro" id="IPR001579">
    <property type="entry name" value="Glyco_hydro_18_chit_AS"/>
</dbReference>
<dbReference type="SUPFAM" id="SSF51055">
    <property type="entry name" value="Carbohydrate binding domain"/>
    <property type="match status" value="2"/>
</dbReference>
<organism evidence="10 11">
    <name type="scientific">Pseudoalteromonas luteoviolacea DSM 6061</name>
    <dbReference type="NCBI Taxonomy" id="1365250"/>
    <lineage>
        <taxon>Bacteria</taxon>
        <taxon>Pseudomonadati</taxon>
        <taxon>Pseudomonadota</taxon>
        <taxon>Gammaproteobacteria</taxon>
        <taxon>Alteromonadales</taxon>
        <taxon>Pseudoalteromonadaceae</taxon>
        <taxon>Pseudoalteromonas</taxon>
    </lineage>
</organism>
<keyword evidence="2 7" id="KW-0378">Hydrolase</keyword>
<dbReference type="SUPFAM" id="SSF49299">
    <property type="entry name" value="PKD domain"/>
    <property type="match status" value="1"/>
</dbReference>
<name>A0A166W7H8_9GAMM</name>
<dbReference type="InterPro" id="IPR011583">
    <property type="entry name" value="Chitinase_II/V-like_cat"/>
</dbReference>
<evidence type="ECO:0000313" key="10">
    <source>
        <dbReference type="EMBL" id="KZN35903.1"/>
    </source>
</evidence>
<dbReference type="InterPro" id="IPR035986">
    <property type="entry name" value="PKD_dom_sf"/>
</dbReference>
<keyword evidence="11" id="KW-1185">Reference proteome</keyword>
<dbReference type="PANTHER" id="PTHR11177">
    <property type="entry name" value="CHITINASE"/>
    <property type="match status" value="1"/>
</dbReference>
<keyword evidence="6" id="KW-0624">Polysaccharide degradation</keyword>
<dbReference type="SMART" id="SM00636">
    <property type="entry name" value="Glyco_18"/>
    <property type="match status" value="1"/>
</dbReference>
<dbReference type="PANTHER" id="PTHR11177:SF308">
    <property type="entry name" value="CHITINASE A"/>
    <property type="match status" value="1"/>
</dbReference>
<dbReference type="InterPro" id="IPR003610">
    <property type="entry name" value="CBM5/12"/>
</dbReference>
<protein>
    <submittedName>
        <fullName evidence="10">Chitinase</fullName>
    </submittedName>
</protein>
<dbReference type="Pfam" id="PF17957">
    <property type="entry name" value="Big_7"/>
    <property type="match status" value="1"/>
</dbReference>
<evidence type="ECO:0000259" key="9">
    <source>
        <dbReference type="PROSITE" id="PS51910"/>
    </source>
</evidence>
<dbReference type="Gene3D" id="3.10.50.10">
    <property type="match status" value="1"/>
</dbReference>
<evidence type="ECO:0000256" key="8">
    <source>
        <dbReference type="SAM" id="MobiDB-lite"/>
    </source>
</evidence>
<dbReference type="CDD" id="cd12215">
    <property type="entry name" value="ChiC_BD"/>
    <property type="match status" value="1"/>
</dbReference>
<dbReference type="InterPro" id="IPR050314">
    <property type="entry name" value="Glycosyl_Hydrlase_18"/>
</dbReference>
<reference evidence="10 11" key="1">
    <citation type="submission" date="2013-07" db="EMBL/GenBank/DDBJ databases">
        <title>Comparative Genomic and Metabolomic Analysis of Twelve Strains of Pseudoalteromonas luteoviolacea.</title>
        <authorList>
            <person name="Vynne N.G."/>
            <person name="Mansson M."/>
            <person name="Gram L."/>
        </authorList>
    </citation>
    <scope>NUCLEOTIDE SEQUENCE [LARGE SCALE GENOMIC DNA]</scope>
    <source>
        <strain evidence="10 11">DSM 6061</strain>
    </source>
</reference>
<dbReference type="Proteomes" id="UP000076643">
    <property type="component" value="Unassembled WGS sequence"/>
</dbReference>
<evidence type="ECO:0000256" key="6">
    <source>
        <dbReference type="ARBA" id="ARBA00023326"/>
    </source>
</evidence>
<dbReference type="GO" id="GO:0004553">
    <property type="term" value="F:hydrolase activity, hydrolyzing O-glycosyl compounds"/>
    <property type="evidence" value="ECO:0007669"/>
    <property type="project" value="InterPro"/>
</dbReference>
<feature type="region of interest" description="Disordered" evidence="8">
    <location>
        <begin position="76"/>
        <end position="95"/>
    </location>
</feature>
<dbReference type="SMART" id="SM00495">
    <property type="entry name" value="ChtBD3"/>
    <property type="match status" value="2"/>
</dbReference>
<evidence type="ECO:0000256" key="4">
    <source>
        <dbReference type="ARBA" id="ARBA00023277"/>
    </source>
</evidence>
<keyword evidence="3" id="KW-0146">Chitin degradation</keyword>
<evidence type="ECO:0000256" key="2">
    <source>
        <dbReference type="ARBA" id="ARBA00022801"/>
    </source>
</evidence>
<evidence type="ECO:0000256" key="3">
    <source>
        <dbReference type="ARBA" id="ARBA00023024"/>
    </source>
</evidence>
<dbReference type="InterPro" id="IPR017853">
    <property type="entry name" value="GH"/>
</dbReference>
<dbReference type="Gene3D" id="2.60.40.10">
    <property type="entry name" value="Immunoglobulins"/>
    <property type="match status" value="2"/>
</dbReference>
<dbReference type="GO" id="GO:0000272">
    <property type="term" value="P:polysaccharide catabolic process"/>
    <property type="evidence" value="ECO:0007669"/>
    <property type="project" value="UniProtKB-KW"/>
</dbReference>
<dbReference type="STRING" id="43657.S4054249_23135"/>
<dbReference type="GO" id="GO:0030246">
    <property type="term" value="F:carbohydrate binding"/>
    <property type="evidence" value="ECO:0007669"/>
    <property type="project" value="InterPro"/>
</dbReference>
<dbReference type="InterPro" id="IPR029070">
    <property type="entry name" value="Chitinase_insertion_sf"/>
</dbReference>
<dbReference type="CDD" id="cd12204">
    <property type="entry name" value="CBD_like"/>
    <property type="match status" value="1"/>
</dbReference>
<feature type="domain" description="GH18" evidence="9">
    <location>
        <begin position="332"/>
        <end position="810"/>
    </location>
</feature>
<dbReference type="Pfam" id="PF00704">
    <property type="entry name" value="Glyco_hydro_18"/>
    <property type="match status" value="1"/>
</dbReference>
<comment type="caution">
    <text evidence="10">The sequence shown here is derived from an EMBL/GenBank/DDBJ whole genome shotgun (WGS) entry which is preliminary data.</text>
</comment>
<dbReference type="CDD" id="cd00146">
    <property type="entry name" value="PKD"/>
    <property type="match status" value="1"/>
</dbReference>
<dbReference type="PATRIC" id="fig|1365250.3.peg.3191"/>
<dbReference type="PROSITE" id="PS01095">
    <property type="entry name" value="GH18_1"/>
    <property type="match status" value="1"/>
</dbReference>
<dbReference type="Gene3D" id="2.10.10.20">
    <property type="entry name" value="Carbohydrate-binding module superfamily 5/12"/>
    <property type="match status" value="1"/>
</dbReference>
<dbReference type="Pfam" id="PF06483">
    <property type="entry name" value="ChiC"/>
    <property type="match status" value="1"/>
</dbReference>
<keyword evidence="4" id="KW-0119">Carbohydrate metabolism</keyword>
<dbReference type="InterPro" id="IPR009470">
    <property type="entry name" value="Chi_C"/>
</dbReference>
<comment type="similarity">
    <text evidence="1">Belongs to the glycosyl hydrolase 18 family. Chitinase class II subfamily.</text>
</comment>
<proteinExistence type="inferred from homology"/>
<dbReference type="Gene3D" id="3.20.20.80">
    <property type="entry name" value="Glycosidases"/>
    <property type="match status" value="2"/>
</dbReference>
<dbReference type="InterPro" id="IPR036573">
    <property type="entry name" value="CBM_sf_5/12"/>
</dbReference>
<sequence length="1054" mass="114050">MLITINVKVGDKMKMRNHIKNVLKLSTLAIAISTTYSNAYDCTGLPEWQAGSTYVGGNKVQQTNVAYEAKWWNRSEPAANSGPDQEWKKLGDCAGSGTNNPPTISQLTPIDGSQFDENDSVAISVKAVDVDGNVNKVEFYVDNTLIATDTTGVADMFDAVWTAGQPGVYQLSAKAYDDKNAASQLISNSITVRTGTPVNEAPTATLNIKSKPVELVVGSSVVFSLSGSDTDGTVSKLSFAVNGVEVVSTNGTPTEHTWVAEADGNYTFTLTATDDKNASTSVSTQLTVGTQVPGDRDACKPAGLYQTPGVNTPYCTIYDANGREEMGADHPRRVIGYFTSWRNGANGQPSYLVNDIPWDKITHINYAFAHVDAGNKVSIGDPNAAGNPATNMEWPGVAGAELDPTLPYKGHFNLLNKYKKQYPDVKTLISVGGWAETGGFFGPDGKRVNSGGFYTMTTNADGSINNAGIETFVASSVEFIRKYGFDGVDIDYEYPSSMKDSGHPDDFPISNARRAGLNASYQVLMKRLREELDKAGQQDGHHYMLTIASPSSGYLLRGMETFQVTKYLDYVNIMSYDLHGAWNSHVGHNAALYDTGEDSELKAWNVYGTKEFEGIGYLNTDWAVKYFQGGLSAGRINIGIPYYTRGFRDVQGGTNGLWGQAPLPNQADCPPGTGSGEKNKCGNGAVGIDNLWHDKNDVGLEVPAGSNPLWHAKNLQNGVLPSYLADYGLTPDTDPADQLTGTYARNYDSVAVAPWLWNAQKNVFISIEDEESMGTKVDYVINKGLGGIMFWELAGDFDYDAAKGEYFMGSSMTTLAYNKFKQSGAQYDIHRGDVAFQVPTEQVDVSFDAKSFPVGDDNYPIAPTFAFTNNSNIDLSGAKISFDVPVSTSAIFKSNWNAQEKLGMAVDVNNSNAAGNNIGGFDNDFHRFSITLKNEWGNTPKSFAPGETINAQVMYYMPVTGPVNFTAEKDGKRYAFKFEYPTLPAAKPGDGNGGPITHCEGTPIADIPVYPTFPRGTHAGAGDLIIDGQGVYKAKWWSNKQPSTSSDYQKVCSL</sequence>
<dbReference type="GO" id="GO:0008061">
    <property type="term" value="F:chitin binding"/>
    <property type="evidence" value="ECO:0007669"/>
    <property type="project" value="InterPro"/>
</dbReference>
<dbReference type="GO" id="GO:0006032">
    <property type="term" value="P:chitin catabolic process"/>
    <property type="evidence" value="ECO:0007669"/>
    <property type="project" value="UniProtKB-KW"/>
</dbReference>
<dbReference type="GO" id="GO:0005576">
    <property type="term" value="C:extracellular region"/>
    <property type="evidence" value="ECO:0007669"/>
    <property type="project" value="InterPro"/>
</dbReference>
<keyword evidence="5 7" id="KW-0326">Glycosidase</keyword>
<dbReference type="InterPro" id="IPR013783">
    <property type="entry name" value="Ig-like_fold"/>
</dbReference>
<evidence type="ECO:0000313" key="11">
    <source>
        <dbReference type="Proteomes" id="UP000076643"/>
    </source>
</evidence>
<dbReference type="SUPFAM" id="SSF51445">
    <property type="entry name" value="(Trans)glycosidases"/>
    <property type="match status" value="1"/>
</dbReference>
<accession>A0A166W7H8</accession>
<gene>
    <name evidence="10" type="ORF">N475_17975</name>
</gene>
<evidence type="ECO:0000256" key="1">
    <source>
        <dbReference type="ARBA" id="ARBA00009121"/>
    </source>
</evidence>
<dbReference type="EMBL" id="AUYB01000110">
    <property type="protein sequence ID" value="KZN35903.1"/>
    <property type="molecule type" value="Genomic_DNA"/>
</dbReference>
<dbReference type="CDD" id="cd06548">
    <property type="entry name" value="GH18_chitinase"/>
    <property type="match status" value="1"/>
</dbReference>